<reference evidence="2" key="1">
    <citation type="submission" date="2023-03" db="EMBL/GenBank/DDBJ databases">
        <title>Massive genome expansion in bonnet fungi (Mycena s.s.) driven by repeated elements and novel gene families across ecological guilds.</title>
        <authorList>
            <consortium name="Lawrence Berkeley National Laboratory"/>
            <person name="Harder C.B."/>
            <person name="Miyauchi S."/>
            <person name="Viragh M."/>
            <person name="Kuo A."/>
            <person name="Thoen E."/>
            <person name="Andreopoulos B."/>
            <person name="Lu D."/>
            <person name="Skrede I."/>
            <person name="Drula E."/>
            <person name="Henrissat B."/>
            <person name="Morin E."/>
            <person name="Kohler A."/>
            <person name="Barry K."/>
            <person name="LaButti K."/>
            <person name="Morin E."/>
            <person name="Salamov A."/>
            <person name="Lipzen A."/>
            <person name="Mereny Z."/>
            <person name="Hegedus B."/>
            <person name="Baldrian P."/>
            <person name="Stursova M."/>
            <person name="Weitz H."/>
            <person name="Taylor A."/>
            <person name="Grigoriev I.V."/>
            <person name="Nagy L.G."/>
            <person name="Martin F."/>
            <person name="Kauserud H."/>
        </authorList>
    </citation>
    <scope>NUCLEOTIDE SEQUENCE</scope>
    <source>
        <strain evidence="2">CBHHK188m</strain>
    </source>
</reference>
<dbReference type="AlphaFoldDB" id="A0AAD7P1L2"/>
<comment type="caution">
    <text evidence="2">The sequence shown here is derived from an EMBL/GenBank/DDBJ whole genome shotgun (WGS) entry which is preliminary data.</text>
</comment>
<name>A0AAD7P1L2_9AGAR</name>
<protein>
    <submittedName>
        <fullName evidence="2">Uncharacterized protein</fullName>
    </submittedName>
</protein>
<organism evidence="2 3">
    <name type="scientific">Mycena maculata</name>
    <dbReference type="NCBI Taxonomy" id="230809"/>
    <lineage>
        <taxon>Eukaryota</taxon>
        <taxon>Fungi</taxon>
        <taxon>Dikarya</taxon>
        <taxon>Basidiomycota</taxon>
        <taxon>Agaricomycotina</taxon>
        <taxon>Agaricomycetes</taxon>
        <taxon>Agaricomycetidae</taxon>
        <taxon>Agaricales</taxon>
        <taxon>Marasmiineae</taxon>
        <taxon>Mycenaceae</taxon>
        <taxon>Mycena</taxon>
    </lineage>
</organism>
<dbReference type="EMBL" id="JARJLG010000002">
    <property type="protein sequence ID" value="KAJ7783813.1"/>
    <property type="molecule type" value="Genomic_DNA"/>
</dbReference>
<feature type="region of interest" description="Disordered" evidence="1">
    <location>
        <begin position="253"/>
        <end position="299"/>
    </location>
</feature>
<gene>
    <name evidence="2" type="ORF">DFH07DRAFT_948813</name>
</gene>
<evidence type="ECO:0000313" key="3">
    <source>
        <dbReference type="Proteomes" id="UP001215280"/>
    </source>
</evidence>
<dbReference type="Proteomes" id="UP001215280">
    <property type="component" value="Unassembled WGS sequence"/>
</dbReference>
<dbReference type="CDD" id="cd00303">
    <property type="entry name" value="retropepsin_like"/>
    <property type="match status" value="1"/>
</dbReference>
<dbReference type="Gene3D" id="2.40.70.10">
    <property type="entry name" value="Acid Proteases"/>
    <property type="match status" value="1"/>
</dbReference>
<evidence type="ECO:0000256" key="1">
    <source>
        <dbReference type="SAM" id="MobiDB-lite"/>
    </source>
</evidence>
<keyword evidence="3" id="KW-1185">Reference proteome</keyword>
<evidence type="ECO:0000313" key="2">
    <source>
        <dbReference type="EMBL" id="KAJ7783813.1"/>
    </source>
</evidence>
<proteinExistence type="predicted"/>
<feature type="region of interest" description="Disordered" evidence="1">
    <location>
        <begin position="185"/>
        <end position="214"/>
    </location>
</feature>
<feature type="compositionally biased region" description="Low complexity" evidence="1">
    <location>
        <begin position="256"/>
        <end position="274"/>
    </location>
</feature>
<sequence length="771" mass="87365">MYTELLGQPAAPSPLFDEHKTLRFPAPEKYSGNKDLKVFEGHITAMCQWLALMGLGGPACNEKRKLIHGFYLTGVAHEWFEAEVMGVYRKKRNWTHLEMILGMYDRFIDTSVVQKATEEFWSCKFAPEIGVTGFFHELWNAAERMCPKNPKSGMYAAREIVDDISDAEQMPAKLSVSVARSEQLRHAREEEEFGGNSEREPDEPLMGEQYSSDTASEYTIEEVFDYPSDEQDERFGGMQEDFSDMPVLIEDKWSDSESNSESNESGNDSWSDSGSDSESEFEYDDKKPDRPTISPETQGMWTVVDNWSDSMDEPAQPMEAVDEWSDDEFIGEEEIDGLARDMANHIIHKGNTTEVEEFLFATADRRSLTNQQKSTGHKHSVYVLKDKQVPVRPARTKEENFALTAYVRIGGQEAFTLFDSGCTTEAISPDFVRVAGIKVHPIESPITLQLGTAGSRSKINHDIVNLDRFNAIIGTKYMRKYRVQLDFHHDTIRIKGKRSPTLTALEEASEIECRNAARQPEPEGSASSSLIKVEPARSINATRNGHVTVMEESDDGEEFIARVDKPQGRSNAVLIDDLGEVEDQHGHIHAELLQEFSRERFPAHHKATLNGQHPTTEYYRRVDETIQSNIKAALKPQITSKLKKMFSNIAEQHIAEIKSELEQMQLLDKEERLGALWRSARLQNRVEPRDIEVAALEASAEPAVVLEWEKTPEEEPVGDPTVFQSRCRTDVLEEPPAVDDVFLSIVKKGYEEDSFFKKILGKPADFKTFEV</sequence>
<accession>A0AAD7P1L2</accession>
<dbReference type="InterPro" id="IPR021109">
    <property type="entry name" value="Peptidase_aspartic_dom_sf"/>
</dbReference>